<comment type="cofactor">
    <cofactor evidence="5">
        <name>1D-myo-inositol hexakisphosphate</name>
        <dbReference type="ChEBI" id="CHEBI:58130"/>
    </cofactor>
</comment>
<evidence type="ECO:0000256" key="8">
    <source>
        <dbReference type="ARBA" id="ARBA00038940"/>
    </source>
</evidence>
<keyword evidence="4" id="KW-0862">Zinc</keyword>
<evidence type="ECO:0000256" key="5">
    <source>
        <dbReference type="ARBA" id="ARBA00037026"/>
    </source>
</evidence>
<dbReference type="AlphaFoldDB" id="A0A8D9E4R0"/>
<keyword evidence="12" id="KW-0175">Coiled coil</keyword>
<keyword evidence="3" id="KW-0378">Hydrolase</keyword>
<organism evidence="16">
    <name type="scientific">Cacopsylla melanoneura</name>
    <dbReference type="NCBI Taxonomy" id="428564"/>
    <lineage>
        <taxon>Eukaryota</taxon>
        <taxon>Metazoa</taxon>
        <taxon>Ecdysozoa</taxon>
        <taxon>Arthropoda</taxon>
        <taxon>Hexapoda</taxon>
        <taxon>Insecta</taxon>
        <taxon>Pterygota</taxon>
        <taxon>Neoptera</taxon>
        <taxon>Paraneoptera</taxon>
        <taxon>Hemiptera</taxon>
        <taxon>Sternorrhyncha</taxon>
        <taxon>Psylloidea</taxon>
        <taxon>Psyllidae</taxon>
        <taxon>Psyllinae</taxon>
        <taxon>Cacopsylla</taxon>
    </lineage>
</organism>
<evidence type="ECO:0000259" key="15">
    <source>
        <dbReference type="PROSITE" id="PS50141"/>
    </source>
</evidence>
<feature type="chain" id="PRO_5034786554" description="tRNA-specific adenosine deaminase 1" evidence="14">
    <location>
        <begin position="18"/>
        <end position="573"/>
    </location>
</feature>
<evidence type="ECO:0000256" key="6">
    <source>
        <dbReference type="ARBA" id="ARBA00037784"/>
    </source>
</evidence>
<evidence type="ECO:0000256" key="11">
    <source>
        <dbReference type="ARBA" id="ARBA00047635"/>
    </source>
</evidence>
<comment type="similarity">
    <text evidence="7">Belongs to the ADAT1 family.</text>
</comment>
<evidence type="ECO:0000256" key="10">
    <source>
        <dbReference type="ARBA" id="ARBA00041760"/>
    </source>
</evidence>
<evidence type="ECO:0000256" key="1">
    <source>
        <dbReference type="ARBA" id="ARBA00022694"/>
    </source>
</evidence>
<feature type="coiled-coil region" evidence="12">
    <location>
        <begin position="192"/>
        <end position="219"/>
    </location>
</feature>
<proteinExistence type="inferred from homology"/>
<dbReference type="EMBL" id="HBUF01408065">
    <property type="protein sequence ID" value="CAG6738480.1"/>
    <property type="molecule type" value="Transcribed_RNA"/>
</dbReference>
<dbReference type="PANTHER" id="PTHR46516">
    <property type="entry name" value="TRNA-SPECIFIC ADENOSINE DEAMINASE 1"/>
    <property type="match status" value="1"/>
</dbReference>
<feature type="domain" description="A to I editase" evidence="15">
    <location>
        <begin position="73"/>
        <end position="564"/>
    </location>
</feature>
<keyword evidence="2" id="KW-0479">Metal-binding</keyword>
<evidence type="ECO:0000256" key="14">
    <source>
        <dbReference type="SAM" id="SignalP"/>
    </source>
</evidence>
<evidence type="ECO:0000256" key="13">
    <source>
        <dbReference type="SAM" id="MobiDB-lite"/>
    </source>
</evidence>
<dbReference type="GO" id="GO:0046872">
    <property type="term" value="F:metal ion binding"/>
    <property type="evidence" value="ECO:0007669"/>
    <property type="project" value="UniProtKB-KW"/>
</dbReference>
<keyword evidence="14" id="KW-0732">Signal</keyword>
<dbReference type="InterPro" id="IPR002466">
    <property type="entry name" value="A_deamin"/>
</dbReference>
<evidence type="ECO:0000256" key="2">
    <source>
        <dbReference type="ARBA" id="ARBA00022723"/>
    </source>
</evidence>
<evidence type="ECO:0000256" key="7">
    <source>
        <dbReference type="ARBA" id="ARBA00038326"/>
    </source>
</evidence>
<dbReference type="PANTHER" id="PTHR46516:SF1">
    <property type="entry name" value="TRNA-SPECIFIC ADENOSINE DEAMINASE 1"/>
    <property type="match status" value="1"/>
</dbReference>
<dbReference type="PROSITE" id="PS50141">
    <property type="entry name" value="A_DEAMIN_EDITASE"/>
    <property type="match status" value="1"/>
</dbReference>
<evidence type="ECO:0000313" key="16">
    <source>
        <dbReference type="EMBL" id="CAG6738480.1"/>
    </source>
</evidence>
<comment type="catalytic activity">
    <reaction evidence="11">
        <text>adenosine(37) in tRNA(Ala) + H2O + H(+) = inosine(37) in tRNA(Ala) + NH4(+)</text>
        <dbReference type="Rhea" id="RHEA:50968"/>
        <dbReference type="Rhea" id="RHEA-COMP:12855"/>
        <dbReference type="Rhea" id="RHEA-COMP:12856"/>
        <dbReference type="ChEBI" id="CHEBI:15377"/>
        <dbReference type="ChEBI" id="CHEBI:15378"/>
        <dbReference type="ChEBI" id="CHEBI:28938"/>
        <dbReference type="ChEBI" id="CHEBI:74411"/>
        <dbReference type="ChEBI" id="CHEBI:82852"/>
        <dbReference type="EC" id="3.5.4.34"/>
    </reaction>
</comment>
<sequence length="573" mass="63858">MFHTLIVFLSLPDLMSLSELTYNQDFGNRVSSLVIDRYNKLPKTGKPNVNEYQWTLISGICLEEEDGRLSVVALATGTKCLGVNSYSVRGDVLHDSHAEVLTRRAWLRYLYSQMNLTLSGQPSRIFDQINDTGSVSSNSTTCSTHAAKLTSSEPADSTSKSGNRLKFRLKPGIKFHFYTSHTPCGDASIFPRKIKQKCLEKLQNQSKRLKLEKSMVKKTKDSDHSERVKDNLESTLVQSHQSENIDGSLFTSEHDCEVPAKKRKSNSEVPSKKFKPAASEVGLKDFLAKALVEHARTPGSEETEEVETSSDEDETQNEEMGKLVEDFHRTGAKNLPEASHQDPRGVGGPPYQHTGVVRTKPGRGDPTYSVSCSDKIAKWSVVGWEGGLISSLLLSPIQMSTIIVGGGVPFSHQALQRALHSRVANCILTPTPTLLHAQVEFPAGRRNMKRVMKKFGCPVSLARPAGGSVVWCDVDYKPLEVSIDGIRQGVSRKKHNLNNINSTLLVSSYKMLLQYIQLTKQEHYVNVPYAKIKQTSASEYLARMSKCKQALGRWLDVPEQFRQFCVQDINEKL</sequence>
<evidence type="ECO:0000256" key="3">
    <source>
        <dbReference type="ARBA" id="ARBA00022801"/>
    </source>
</evidence>
<evidence type="ECO:0000256" key="12">
    <source>
        <dbReference type="SAM" id="Coils"/>
    </source>
</evidence>
<dbReference type="GO" id="GO:0043829">
    <property type="term" value="F:tRNA-specific adenosine-37 deaminase activity"/>
    <property type="evidence" value="ECO:0007669"/>
    <property type="project" value="UniProtKB-EC"/>
</dbReference>
<dbReference type="SMART" id="SM00552">
    <property type="entry name" value="ADEAMc"/>
    <property type="match status" value="1"/>
</dbReference>
<name>A0A8D9E4R0_9HEMI</name>
<protein>
    <recommendedName>
        <fullName evidence="9">tRNA-specific adenosine deaminase 1</fullName>
        <ecNumber evidence="8">3.5.4.34</ecNumber>
    </recommendedName>
    <alternativeName>
        <fullName evidence="10">tRNA-specific adenosine-37 deaminase</fullName>
    </alternativeName>
</protein>
<feature type="region of interest" description="Disordered" evidence="13">
    <location>
        <begin position="295"/>
        <end position="318"/>
    </location>
</feature>
<feature type="compositionally biased region" description="Acidic residues" evidence="13">
    <location>
        <begin position="301"/>
        <end position="317"/>
    </location>
</feature>
<keyword evidence="1" id="KW-0819">tRNA processing</keyword>
<comment type="function">
    <text evidence="6">Specifically deaminates adenosine-37 to inosine in tRNA-Ala.</text>
</comment>
<reference evidence="16" key="1">
    <citation type="submission" date="2021-05" db="EMBL/GenBank/DDBJ databases">
        <authorList>
            <person name="Alioto T."/>
            <person name="Alioto T."/>
            <person name="Gomez Garrido J."/>
        </authorList>
    </citation>
    <scope>NUCLEOTIDE SEQUENCE</scope>
</reference>
<evidence type="ECO:0000256" key="9">
    <source>
        <dbReference type="ARBA" id="ARBA00040502"/>
    </source>
</evidence>
<evidence type="ECO:0000256" key="4">
    <source>
        <dbReference type="ARBA" id="ARBA00022833"/>
    </source>
</evidence>
<dbReference type="GO" id="GO:0003723">
    <property type="term" value="F:RNA binding"/>
    <property type="evidence" value="ECO:0007669"/>
    <property type="project" value="InterPro"/>
</dbReference>
<feature type="signal peptide" evidence="14">
    <location>
        <begin position="1"/>
        <end position="17"/>
    </location>
</feature>
<dbReference type="EC" id="3.5.4.34" evidence="8"/>
<accession>A0A8D9E4R0</accession>
<dbReference type="GO" id="GO:0008033">
    <property type="term" value="P:tRNA processing"/>
    <property type="evidence" value="ECO:0007669"/>
    <property type="project" value="UniProtKB-KW"/>
</dbReference>
<dbReference type="Pfam" id="PF02137">
    <property type="entry name" value="A_deamin"/>
    <property type="match status" value="2"/>
</dbReference>